<evidence type="ECO:0000313" key="3">
    <source>
        <dbReference type="EMBL" id="ROL78472.1"/>
    </source>
</evidence>
<dbReference type="GO" id="GO:0046503">
    <property type="term" value="P:glycerolipid catabolic process"/>
    <property type="evidence" value="ECO:0007669"/>
    <property type="project" value="TreeGrafter"/>
</dbReference>
<name>A0A423DZR2_9PSED</name>
<accession>A0A423DZR2</accession>
<evidence type="ECO:0000313" key="4">
    <source>
        <dbReference type="Proteomes" id="UP000285286"/>
    </source>
</evidence>
<dbReference type="PANTHER" id="PTHR43433">
    <property type="entry name" value="HYDROLASE, ALPHA/BETA FOLD FAMILY PROTEIN"/>
    <property type="match status" value="1"/>
</dbReference>
<dbReference type="SUPFAM" id="SSF53474">
    <property type="entry name" value="alpha/beta-Hydrolases"/>
    <property type="match status" value="1"/>
</dbReference>
<feature type="signal peptide" evidence="1">
    <location>
        <begin position="1"/>
        <end position="18"/>
    </location>
</feature>
<reference evidence="3 4" key="1">
    <citation type="submission" date="2016-10" db="EMBL/GenBank/DDBJ databases">
        <title>Comparative genome analysis of multiple Pseudomonas spp. focuses on biocontrol and plant growth promoting traits.</title>
        <authorList>
            <person name="Tao X.-Y."/>
            <person name="Taylor C.G."/>
        </authorList>
    </citation>
    <scope>NUCLEOTIDE SEQUENCE [LARGE SCALE GENOMIC DNA]</scope>
    <source>
        <strain evidence="3 4">15D11</strain>
    </source>
</reference>
<dbReference type="GO" id="GO:0004806">
    <property type="term" value="F:triacylglycerol lipase activity"/>
    <property type="evidence" value="ECO:0007669"/>
    <property type="project" value="TreeGrafter"/>
</dbReference>
<evidence type="ECO:0000256" key="1">
    <source>
        <dbReference type="SAM" id="SignalP"/>
    </source>
</evidence>
<comment type="caution">
    <text evidence="3">The sequence shown here is derived from an EMBL/GenBank/DDBJ whole genome shotgun (WGS) entry which is preliminary data.</text>
</comment>
<dbReference type="InterPro" id="IPR050471">
    <property type="entry name" value="AB_hydrolase"/>
</dbReference>
<dbReference type="Gene3D" id="3.40.50.1820">
    <property type="entry name" value="alpha/beta hydrolase"/>
    <property type="match status" value="1"/>
</dbReference>
<protein>
    <submittedName>
        <fullName evidence="3">Alpha/beta hydrolase</fullName>
    </submittedName>
</protein>
<keyword evidence="3" id="KW-0378">Hydrolase</keyword>
<dbReference type="PANTHER" id="PTHR43433:SF5">
    <property type="entry name" value="AB HYDROLASE-1 DOMAIN-CONTAINING PROTEIN"/>
    <property type="match status" value="1"/>
</dbReference>
<dbReference type="Pfam" id="PF00561">
    <property type="entry name" value="Abhydrolase_1"/>
    <property type="match status" value="1"/>
</dbReference>
<keyword evidence="1" id="KW-0732">Signal</keyword>
<dbReference type="EMBL" id="MOAM01000005">
    <property type="protein sequence ID" value="ROL78472.1"/>
    <property type="molecule type" value="Genomic_DNA"/>
</dbReference>
<dbReference type="AlphaFoldDB" id="A0A423DZR2"/>
<sequence length="330" mass="35648">MRAFVFLLALICAIPSVAAARCEVNVPTERVELAQVSLAYQSIGRDSDPALLLVMGLGGQLIHWPDEVVVALCQQGFRVIRYDNRDVGLSSWNQAPNGANLAFELLRYKLGLPVVAPYTLSDMAEDGLGLMDALQVERFHVLGVSMGGMIAQHLAALAPQRVESLTLIMSSSGAQGLPAPSPALVQLLARRGAPNREVALEQQADLLAALGSPEVKDDRQALLEQAAIAYDRAFNPDGVKRQIMAILAEQSRVELLNTLRLPTLVVHGTADPLLPVMHGVHLAAHIKGSQLRLIPGLAHRFQEQFKGPLLGAVLPYLKTQRLADAHLALY</sequence>
<proteinExistence type="predicted"/>
<feature type="domain" description="AB hydrolase-1" evidence="2">
    <location>
        <begin position="49"/>
        <end position="302"/>
    </location>
</feature>
<dbReference type="InterPro" id="IPR029058">
    <property type="entry name" value="AB_hydrolase_fold"/>
</dbReference>
<dbReference type="RefSeq" id="WP_123564620.1">
    <property type="nucleotide sequence ID" value="NZ_MOAM01000005.1"/>
</dbReference>
<organism evidence="3 4">
    <name type="scientific">Pseudomonas vranovensis</name>
    <dbReference type="NCBI Taxonomy" id="321661"/>
    <lineage>
        <taxon>Bacteria</taxon>
        <taxon>Pseudomonadati</taxon>
        <taxon>Pseudomonadota</taxon>
        <taxon>Gammaproteobacteria</taxon>
        <taxon>Pseudomonadales</taxon>
        <taxon>Pseudomonadaceae</taxon>
        <taxon>Pseudomonas</taxon>
    </lineage>
</organism>
<evidence type="ECO:0000259" key="2">
    <source>
        <dbReference type="Pfam" id="PF00561"/>
    </source>
</evidence>
<dbReference type="Proteomes" id="UP000285286">
    <property type="component" value="Unassembled WGS sequence"/>
</dbReference>
<gene>
    <name evidence="3" type="ORF">BHU25_02150</name>
</gene>
<feature type="chain" id="PRO_5019043899" evidence="1">
    <location>
        <begin position="19"/>
        <end position="330"/>
    </location>
</feature>
<keyword evidence="4" id="KW-1185">Reference proteome</keyword>
<dbReference type="InterPro" id="IPR000073">
    <property type="entry name" value="AB_hydrolase_1"/>
</dbReference>
<dbReference type="STRING" id="1292031.GCA_000425805_02195"/>